<proteinExistence type="predicted"/>
<evidence type="ECO:0000313" key="2">
    <source>
        <dbReference type="Proteomes" id="UP000078486"/>
    </source>
</evidence>
<comment type="caution">
    <text evidence="1">The sequence shown here is derived from an EMBL/GenBank/DDBJ whole genome shotgun (WGS) entry which is preliminary data.</text>
</comment>
<name>A0A178IHU3_9BACT</name>
<dbReference type="STRING" id="1184151.AW736_15780"/>
<organism evidence="1 2">
    <name type="scientific">Termitidicoccus mucosus</name>
    <dbReference type="NCBI Taxonomy" id="1184151"/>
    <lineage>
        <taxon>Bacteria</taxon>
        <taxon>Pseudomonadati</taxon>
        <taxon>Verrucomicrobiota</taxon>
        <taxon>Opitutia</taxon>
        <taxon>Opitutales</taxon>
        <taxon>Opitutaceae</taxon>
        <taxon>Termitidicoccus</taxon>
    </lineage>
</organism>
<dbReference type="AlphaFoldDB" id="A0A178IHU3"/>
<dbReference type="OrthoDB" id="190577at2"/>
<keyword evidence="2" id="KW-1185">Reference proteome</keyword>
<accession>A0A178IHU3</accession>
<dbReference type="RefSeq" id="WP_068771266.1">
    <property type="nucleotide sequence ID" value="NZ_CP109796.1"/>
</dbReference>
<reference evidence="1 2" key="1">
    <citation type="submission" date="2016-01" db="EMBL/GenBank/DDBJ databases">
        <title>High potential of lignocellulose degradation of a new Verrucomicrobia species.</title>
        <authorList>
            <person name="Wang Y."/>
            <person name="Shi Y."/>
            <person name="Qiu Z."/>
            <person name="Liu S."/>
            <person name="Yang H."/>
        </authorList>
    </citation>
    <scope>NUCLEOTIDE SEQUENCE [LARGE SCALE GENOMIC DNA]</scope>
    <source>
        <strain evidence="1 2">TSB47</strain>
    </source>
</reference>
<sequence>MKLAILSESPADEAAVQVLVEAVLRQPVAVVKPSLRARGWPSVAQVLPSVIRHLHFNTDADGLVVVVDADDSVLHTPPHDAPGYYHPRCRMCQLRGIFRKTTKNLPPAHGRTRLLRGVGIAVPALEAWYLCGRDERVTEAAWAAGQHRGVMPYTRKELKNRVYGTDRPTLAHETEVALAEVRRHRHDTRRLEYDFPGFAALASDLRSWKESLTSIASSSK</sequence>
<gene>
    <name evidence="1" type="ORF">AW736_15780</name>
</gene>
<dbReference type="Proteomes" id="UP000078486">
    <property type="component" value="Unassembled WGS sequence"/>
</dbReference>
<protein>
    <submittedName>
        <fullName evidence="1">Uncharacterized protein</fullName>
    </submittedName>
</protein>
<evidence type="ECO:0000313" key="1">
    <source>
        <dbReference type="EMBL" id="OAM88689.1"/>
    </source>
</evidence>
<dbReference type="EMBL" id="LRRQ01000125">
    <property type="protein sequence ID" value="OAM88689.1"/>
    <property type="molecule type" value="Genomic_DNA"/>
</dbReference>